<organism evidence="1 2">
    <name type="scientific">Steinernema glaseri</name>
    <dbReference type="NCBI Taxonomy" id="37863"/>
    <lineage>
        <taxon>Eukaryota</taxon>
        <taxon>Metazoa</taxon>
        <taxon>Ecdysozoa</taxon>
        <taxon>Nematoda</taxon>
        <taxon>Chromadorea</taxon>
        <taxon>Rhabditida</taxon>
        <taxon>Tylenchina</taxon>
        <taxon>Panagrolaimomorpha</taxon>
        <taxon>Strongyloidoidea</taxon>
        <taxon>Steinernematidae</taxon>
        <taxon>Steinernema</taxon>
    </lineage>
</organism>
<accession>A0A1I8AWF1</accession>
<proteinExistence type="predicted"/>
<reference evidence="2" key="1">
    <citation type="submission" date="2016-11" db="UniProtKB">
        <authorList>
            <consortium name="WormBaseParasite"/>
        </authorList>
    </citation>
    <scope>IDENTIFICATION</scope>
</reference>
<evidence type="ECO:0000313" key="1">
    <source>
        <dbReference type="Proteomes" id="UP000095287"/>
    </source>
</evidence>
<dbReference type="Proteomes" id="UP000095287">
    <property type="component" value="Unplaced"/>
</dbReference>
<name>A0A1I8AWF1_9BILA</name>
<dbReference type="AlphaFoldDB" id="A0A1I8AWF1"/>
<dbReference type="WBParaSite" id="L893_g9889.t1">
    <property type="protein sequence ID" value="L893_g9889.t1"/>
    <property type="gene ID" value="L893_g9889"/>
</dbReference>
<keyword evidence="1" id="KW-1185">Reference proteome</keyword>
<protein>
    <submittedName>
        <fullName evidence="2">Uncharacterized protein</fullName>
    </submittedName>
</protein>
<evidence type="ECO:0000313" key="2">
    <source>
        <dbReference type="WBParaSite" id="L893_g9889.t1"/>
    </source>
</evidence>
<sequence>MSEFRIIRSSSNDVVRTGFGSTPARLVGAIKETLIMFPVQITRSPSGPIYGSMPQATHRVRKELRLLNDWYGLYLDEKYRPVKPRPAYYSGLYYDLLEAPYNWSNSYRYWNTEFPLNAYHTRGFRNFNYDLSYNLNYLLDRTYARANTRYYTHSYYHPRY</sequence>